<evidence type="ECO:0000256" key="5">
    <source>
        <dbReference type="ARBA" id="ARBA00022701"/>
    </source>
</evidence>
<keyword evidence="6 10" id="KW-0243">Dynein</keyword>
<dbReference type="GO" id="GO:0005737">
    <property type="term" value="C:cytoplasm"/>
    <property type="evidence" value="ECO:0007669"/>
    <property type="project" value="UniProtKB-UniRule"/>
</dbReference>
<dbReference type="GO" id="GO:0007018">
    <property type="term" value="P:microtubule-based movement"/>
    <property type="evidence" value="ECO:0007669"/>
    <property type="project" value="UniProtKB-UniRule"/>
</dbReference>
<dbReference type="InterPro" id="IPR004942">
    <property type="entry name" value="Roadblock/LAMTOR2_dom"/>
</dbReference>
<dbReference type="SUPFAM" id="SSF103196">
    <property type="entry name" value="Roadblock/LC7 domain"/>
    <property type="match status" value="1"/>
</dbReference>
<evidence type="ECO:0000313" key="13">
    <source>
        <dbReference type="Proteomes" id="UP000275408"/>
    </source>
</evidence>
<dbReference type="SMART" id="SM00960">
    <property type="entry name" value="Robl_LC7"/>
    <property type="match status" value="1"/>
</dbReference>
<dbReference type="Gene3D" id="3.30.450.30">
    <property type="entry name" value="Dynein light chain 2a, cytoplasmic"/>
    <property type="match status" value="1"/>
</dbReference>
<evidence type="ECO:0000256" key="7">
    <source>
        <dbReference type="ARBA" id="ARBA00023175"/>
    </source>
</evidence>
<name>A0A3M6T4F0_POCDA</name>
<proteinExistence type="inferred from homology"/>
<dbReference type="EMBL" id="RCHS01004377">
    <property type="protein sequence ID" value="RMX34730.1"/>
    <property type="molecule type" value="Genomic_DNA"/>
</dbReference>
<dbReference type="FunFam" id="3.30.450.30:FF:000009">
    <property type="entry name" value="Dynein light chain roadblock"/>
    <property type="match status" value="1"/>
</dbReference>
<keyword evidence="3 10" id="KW-0813">Transport</keyword>
<dbReference type="GO" id="GO:0045505">
    <property type="term" value="F:dynein intermediate chain binding"/>
    <property type="evidence" value="ECO:0007669"/>
    <property type="project" value="UniProtKB-UniRule"/>
</dbReference>
<evidence type="ECO:0000256" key="4">
    <source>
        <dbReference type="ARBA" id="ARBA00022490"/>
    </source>
</evidence>
<dbReference type="STRING" id="46731.A0A3M6T4F0"/>
<comment type="function">
    <text evidence="9">Acts as one of several non-catalytic accessory components of the cytoplasmic dynein 1 complex that are thought to be involved in linking dynein to cargos and to adapter proteins that regulate dynein function. Cytoplasmic dynein 1 acts as a motor for the intracellular retrograde motility of vesicles and organelles along microtubules.</text>
</comment>
<protein>
    <recommendedName>
        <fullName evidence="10">Dynein light chain roadblock</fullName>
    </recommendedName>
</protein>
<evidence type="ECO:0000256" key="8">
    <source>
        <dbReference type="ARBA" id="ARBA00023212"/>
    </source>
</evidence>
<sequence>MAERGISDVMDVLKRIEDHQNVVGVVIVDKDGQAIHSTLDTIETTYYIQHCSALIAIAKSTIRETDPTDDIQFFRIRTKKFEIMLAPEHEYLLIVIQNTPKSAGKFP</sequence>
<dbReference type="AlphaFoldDB" id="A0A3M6T4F0"/>
<dbReference type="OrthoDB" id="9985637at2759"/>
<evidence type="ECO:0000256" key="6">
    <source>
        <dbReference type="ARBA" id="ARBA00023017"/>
    </source>
</evidence>
<keyword evidence="4 10" id="KW-0963">Cytoplasm</keyword>
<comment type="caution">
    <text evidence="12">The sequence shown here is derived from an EMBL/GenBank/DDBJ whole genome shotgun (WGS) entry which is preliminary data.</text>
</comment>
<keyword evidence="5 10" id="KW-0493">Microtubule</keyword>
<keyword evidence="8 10" id="KW-0206">Cytoskeleton</keyword>
<accession>A0A3M6T4F0</accession>
<reference evidence="12 13" key="1">
    <citation type="journal article" date="2018" name="Sci. Rep.">
        <title>Comparative analysis of the Pocillopora damicornis genome highlights role of immune system in coral evolution.</title>
        <authorList>
            <person name="Cunning R."/>
            <person name="Bay R.A."/>
            <person name="Gillette P."/>
            <person name="Baker A.C."/>
            <person name="Traylor-Knowles N."/>
        </authorList>
    </citation>
    <scope>NUCLEOTIDE SEQUENCE [LARGE SCALE GENOMIC DNA]</scope>
    <source>
        <strain evidence="12">RSMAS</strain>
        <tissue evidence="12">Whole animal</tissue>
    </source>
</reference>
<evidence type="ECO:0000313" key="12">
    <source>
        <dbReference type="EMBL" id="RMX34730.1"/>
    </source>
</evidence>
<gene>
    <name evidence="12" type="ORF">pdam_00010188</name>
</gene>
<dbReference type="Pfam" id="PF03259">
    <property type="entry name" value="Robl_LC7"/>
    <property type="match status" value="1"/>
</dbReference>
<dbReference type="InterPro" id="IPR016561">
    <property type="entry name" value="DYNLRB1/2"/>
</dbReference>
<evidence type="ECO:0000256" key="2">
    <source>
        <dbReference type="ARBA" id="ARBA00007191"/>
    </source>
</evidence>
<keyword evidence="13" id="KW-1185">Reference proteome</keyword>
<dbReference type="GO" id="GO:0005868">
    <property type="term" value="C:cytoplasmic dynein complex"/>
    <property type="evidence" value="ECO:0007669"/>
    <property type="project" value="UniProtKB-UniRule"/>
</dbReference>
<dbReference type="Proteomes" id="UP000275408">
    <property type="component" value="Unassembled WGS sequence"/>
</dbReference>
<evidence type="ECO:0000259" key="11">
    <source>
        <dbReference type="SMART" id="SM00960"/>
    </source>
</evidence>
<evidence type="ECO:0000256" key="10">
    <source>
        <dbReference type="PIRNR" id="PIRNR009998"/>
    </source>
</evidence>
<keyword evidence="7 10" id="KW-0505">Motor protein</keyword>
<dbReference type="PANTHER" id="PTHR10779">
    <property type="entry name" value="DYNEIN LIGHT CHAIN ROADBLOCK"/>
    <property type="match status" value="1"/>
</dbReference>
<dbReference type="GO" id="GO:0005874">
    <property type="term" value="C:microtubule"/>
    <property type="evidence" value="ECO:0007669"/>
    <property type="project" value="UniProtKB-UniRule"/>
</dbReference>
<feature type="domain" description="Roadblock/LAMTOR2" evidence="11">
    <location>
        <begin position="9"/>
        <end position="97"/>
    </location>
</feature>
<evidence type="ECO:0000256" key="1">
    <source>
        <dbReference type="ARBA" id="ARBA00004245"/>
    </source>
</evidence>
<comment type="similarity">
    <text evidence="2 10">Belongs to the GAMAD family.</text>
</comment>
<evidence type="ECO:0000256" key="9">
    <source>
        <dbReference type="ARBA" id="ARBA00025362"/>
    </source>
</evidence>
<comment type="subcellular location">
    <subcellularLocation>
        <location evidence="1 10">Cytoplasm</location>
        <location evidence="1 10">Cytoskeleton</location>
    </subcellularLocation>
</comment>
<evidence type="ECO:0000256" key="3">
    <source>
        <dbReference type="ARBA" id="ARBA00022448"/>
    </source>
</evidence>
<dbReference type="PIRSF" id="PIRSF009998">
    <property type="entry name" value="DLC7"/>
    <property type="match status" value="1"/>
</dbReference>
<organism evidence="12 13">
    <name type="scientific">Pocillopora damicornis</name>
    <name type="common">Cauliflower coral</name>
    <name type="synonym">Millepora damicornis</name>
    <dbReference type="NCBI Taxonomy" id="46731"/>
    <lineage>
        <taxon>Eukaryota</taxon>
        <taxon>Metazoa</taxon>
        <taxon>Cnidaria</taxon>
        <taxon>Anthozoa</taxon>
        <taxon>Hexacorallia</taxon>
        <taxon>Scleractinia</taxon>
        <taxon>Astrocoeniina</taxon>
        <taxon>Pocilloporidae</taxon>
        <taxon>Pocillopora</taxon>
    </lineage>
</organism>